<dbReference type="InterPro" id="IPR006016">
    <property type="entry name" value="UspA"/>
</dbReference>
<evidence type="ECO:0000256" key="1">
    <source>
        <dbReference type="ARBA" id="ARBA00004496"/>
    </source>
</evidence>
<dbReference type="SUPFAM" id="SSF52402">
    <property type="entry name" value="Adenine nucleotide alpha hydrolases-like"/>
    <property type="match status" value="2"/>
</dbReference>
<dbReference type="CDD" id="cd00293">
    <property type="entry name" value="USP-like"/>
    <property type="match status" value="1"/>
</dbReference>
<organism evidence="6 7">
    <name type="scientific">Ferrimonas aestuarii</name>
    <dbReference type="NCBI Taxonomy" id="2569539"/>
    <lineage>
        <taxon>Bacteria</taxon>
        <taxon>Pseudomonadati</taxon>
        <taxon>Pseudomonadota</taxon>
        <taxon>Gammaproteobacteria</taxon>
        <taxon>Alteromonadales</taxon>
        <taxon>Ferrimonadaceae</taxon>
        <taxon>Ferrimonas</taxon>
    </lineage>
</organism>
<proteinExistence type="inferred from homology"/>
<dbReference type="PANTHER" id="PTHR47892:SF1">
    <property type="entry name" value="UNIVERSAL STRESS PROTEIN E"/>
    <property type="match status" value="1"/>
</dbReference>
<dbReference type="PANTHER" id="PTHR47892">
    <property type="entry name" value="UNIVERSAL STRESS PROTEIN E"/>
    <property type="match status" value="1"/>
</dbReference>
<dbReference type="EMBL" id="SWCJ01000001">
    <property type="protein sequence ID" value="TKB58661.1"/>
    <property type="molecule type" value="Genomic_DNA"/>
</dbReference>
<evidence type="ECO:0000313" key="6">
    <source>
        <dbReference type="EMBL" id="TKB58661.1"/>
    </source>
</evidence>
<comment type="function">
    <text evidence="4">Required for resistance to DNA-damaging agents.</text>
</comment>
<sequence length="313" mass="35142">MRNETILVPVAPGQQIEPVMAPLLNYAERSRSKLILLSVVEKLDMAWRANYTPLTILERTIEQQRQQLATLSQEINKSYPSLIPSTDVVSGTPFIEIVKYAENISCDLIGIDARRAHKDSSCQYGSTTRHLMRKSAIPVWSLQPQPQHRVRRVVAAVDVASSEPETQRLNKHILQRASQIAQVMDAELILCHAWRLEAEGYLRNWARWNDTEIAKAAQSERQQRLQRLESLITQSGIPSDKVRVEQLEGNTDTVVPELVEQEGVDQLVMGTLCRSGIAGFIIGNTAERLLDALHCSVVTLKPDGFHSPVIGRE</sequence>
<dbReference type="RefSeq" id="WP_136861809.1">
    <property type="nucleotide sequence ID" value="NZ_SWCJ01000001.1"/>
</dbReference>
<dbReference type="OrthoDB" id="239260at2"/>
<comment type="similarity">
    <text evidence="2">Belongs to the universal stress protein A family.</text>
</comment>
<evidence type="ECO:0000259" key="5">
    <source>
        <dbReference type="Pfam" id="PF00582"/>
    </source>
</evidence>
<dbReference type="AlphaFoldDB" id="A0A4U1BVM1"/>
<feature type="domain" description="UspA" evidence="5">
    <location>
        <begin position="151"/>
        <end position="300"/>
    </location>
</feature>
<evidence type="ECO:0000256" key="3">
    <source>
        <dbReference type="ARBA" id="ARBA00022490"/>
    </source>
</evidence>
<evidence type="ECO:0000256" key="4">
    <source>
        <dbReference type="ARBA" id="ARBA00037131"/>
    </source>
</evidence>
<comment type="caution">
    <text evidence="6">The sequence shown here is derived from an EMBL/GenBank/DDBJ whole genome shotgun (WGS) entry which is preliminary data.</text>
</comment>
<evidence type="ECO:0000256" key="2">
    <source>
        <dbReference type="ARBA" id="ARBA00008791"/>
    </source>
</evidence>
<name>A0A4U1BVM1_9GAMM</name>
<protein>
    <submittedName>
        <fullName evidence="6">Universal stress protein</fullName>
    </submittedName>
</protein>
<dbReference type="GO" id="GO:0005737">
    <property type="term" value="C:cytoplasm"/>
    <property type="evidence" value="ECO:0007669"/>
    <property type="project" value="UniProtKB-SubCell"/>
</dbReference>
<dbReference type="Gene3D" id="3.40.50.12370">
    <property type="match status" value="1"/>
</dbReference>
<gene>
    <name evidence="6" type="ORF">FCL42_02625</name>
</gene>
<keyword evidence="3" id="KW-0963">Cytoplasm</keyword>
<feature type="domain" description="UspA" evidence="5">
    <location>
        <begin position="4"/>
        <end position="140"/>
    </location>
</feature>
<evidence type="ECO:0000313" key="7">
    <source>
        <dbReference type="Proteomes" id="UP000305675"/>
    </source>
</evidence>
<dbReference type="Proteomes" id="UP000305675">
    <property type="component" value="Unassembled WGS sequence"/>
</dbReference>
<accession>A0A4U1BVM1</accession>
<comment type="subcellular location">
    <subcellularLocation>
        <location evidence="1">Cytoplasm</location>
    </subcellularLocation>
</comment>
<reference evidence="6 7" key="1">
    <citation type="submission" date="2019-04" db="EMBL/GenBank/DDBJ databases">
        <authorList>
            <person name="Hwang J.C."/>
        </authorList>
    </citation>
    <scope>NUCLEOTIDE SEQUENCE [LARGE SCALE GENOMIC DNA]</scope>
    <source>
        <strain evidence="6 7">IMCC35002</strain>
    </source>
</reference>
<keyword evidence="7" id="KW-1185">Reference proteome</keyword>
<dbReference type="Pfam" id="PF00582">
    <property type="entry name" value="Usp"/>
    <property type="match status" value="2"/>
</dbReference>